<keyword evidence="4" id="KW-0472">Membrane</keyword>
<evidence type="ECO:0000256" key="2">
    <source>
        <dbReference type="ARBA" id="ARBA00022676"/>
    </source>
</evidence>
<dbReference type="GO" id="GO:0016757">
    <property type="term" value="F:glycosyltransferase activity"/>
    <property type="evidence" value="ECO:0007669"/>
    <property type="project" value="UniProtKB-KW"/>
</dbReference>
<dbReference type="AlphaFoldDB" id="A0A1I7I7L1"/>
<keyword evidence="3 5" id="KW-0808">Transferase</keyword>
<name>A0A1I7I7L1_9PROT</name>
<dbReference type="CDD" id="cd04186">
    <property type="entry name" value="GT_2_like_c"/>
    <property type="match status" value="1"/>
</dbReference>
<keyword evidence="2" id="KW-0328">Glycosyltransferase</keyword>
<dbReference type="SUPFAM" id="SSF53448">
    <property type="entry name" value="Nucleotide-diphospho-sugar transferases"/>
    <property type="match status" value="1"/>
</dbReference>
<keyword evidence="4" id="KW-0812">Transmembrane</keyword>
<evidence type="ECO:0000256" key="3">
    <source>
        <dbReference type="ARBA" id="ARBA00022679"/>
    </source>
</evidence>
<gene>
    <name evidence="5" type="ORF">SAMN05216417_11560</name>
</gene>
<organism evidence="5 6">
    <name type="scientific">Nitrosospira multiformis</name>
    <dbReference type="NCBI Taxonomy" id="1231"/>
    <lineage>
        <taxon>Bacteria</taxon>
        <taxon>Pseudomonadati</taxon>
        <taxon>Pseudomonadota</taxon>
        <taxon>Betaproteobacteria</taxon>
        <taxon>Nitrosomonadales</taxon>
        <taxon>Nitrosomonadaceae</taxon>
        <taxon>Nitrosospira</taxon>
    </lineage>
</organism>
<sequence length="329" mass="37636">MKIAVVIVTWNSSRFLGDVLRALSCQTLHPDKVLIIDNGSKDADDVAEITKQYSFCELLCMRNNIGFASANNIAFERCSNFNYLALLNPDAFPESDWLEQLLTAAKAYPNIAAFGSRQLCHDDPAVLDGIGDSYHISGRVWRERHWERQRKDDLIVREIFSPCAAAVLYRRQFLIDIGGFDEDFFCYLEDVDLGFRLRLAGHKARYVPGAVVHHIGSATTGGQQSDFSVYYGHRNLVWAFVKNMPGILFWLLLPLHFLLNLATISVFISRGKGKVIWRAKKDAIKGIPVMWRKRRIIQAQRRASIIDIWHVLDKRLNCWRKINTLPANK</sequence>
<dbReference type="Gene3D" id="3.90.550.10">
    <property type="entry name" value="Spore Coat Polysaccharide Biosynthesis Protein SpsA, Chain A"/>
    <property type="match status" value="1"/>
</dbReference>
<comment type="similarity">
    <text evidence="1">Belongs to the glycosyltransferase 2 family.</text>
</comment>
<dbReference type="Proteomes" id="UP000182649">
    <property type="component" value="Unassembled WGS sequence"/>
</dbReference>
<dbReference type="RefSeq" id="WP_074975478.1">
    <property type="nucleotide sequence ID" value="NZ_FPBZ01000015.1"/>
</dbReference>
<protein>
    <submittedName>
        <fullName evidence="5">Glycosyltransferase, GT2 family</fullName>
    </submittedName>
</protein>
<dbReference type="OrthoDB" id="9771846at2"/>
<reference evidence="5 6" key="1">
    <citation type="submission" date="2016-10" db="EMBL/GenBank/DDBJ databases">
        <authorList>
            <person name="de Groot N.N."/>
        </authorList>
    </citation>
    <scope>NUCLEOTIDE SEQUENCE [LARGE SCALE GENOMIC DNA]</scope>
    <source>
        <strain evidence="5 6">Nl14</strain>
    </source>
</reference>
<dbReference type="EMBL" id="FPBZ01000015">
    <property type="protein sequence ID" value="SFU68963.1"/>
    <property type="molecule type" value="Genomic_DNA"/>
</dbReference>
<proteinExistence type="inferred from homology"/>
<evidence type="ECO:0000256" key="1">
    <source>
        <dbReference type="ARBA" id="ARBA00006739"/>
    </source>
</evidence>
<dbReference type="PANTHER" id="PTHR43179">
    <property type="entry name" value="RHAMNOSYLTRANSFERASE WBBL"/>
    <property type="match status" value="1"/>
</dbReference>
<evidence type="ECO:0000313" key="5">
    <source>
        <dbReference type="EMBL" id="SFU68963.1"/>
    </source>
</evidence>
<evidence type="ECO:0000313" key="6">
    <source>
        <dbReference type="Proteomes" id="UP000182649"/>
    </source>
</evidence>
<dbReference type="InterPro" id="IPR029044">
    <property type="entry name" value="Nucleotide-diphossugar_trans"/>
</dbReference>
<dbReference type="PANTHER" id="PTHR43179:SF12">
    <property type="entry name" value="GALACTOFURANOSYLTRANSFERASE GLFT2"/>
    <property type="match status" value="1"/>
</dbReference>
<feature type="transmembrane region" description="Helical" evidence="4">
    <location>
        <begin position="247"/>
        <end position="268"/>
    </location>
</feature>
<keyword evidence="4" id="KW-1133">Transmembrane helix</keyword>
<accession>A0A1I7I7L1</accession>
<dbReference type="Pfam" id="PF13641">
    <property type="entry name" value="Glyco_tranf_2_3"/>
    <property type="match status" value="1"/>
</dbReference>
<evidence type="ECO:0000256" key="4">
    <source>
        <dbReference type="SAM" id="Phobius"/>
    </source>
</evidence>